<comment type="caution">
    <text evidence="1">The sequence shown here is derived from an EMBL/GenBank/DDBJ whole genome shotgun (WGS) entry which is preliminary data.</text>
</comment>
<reference evidence="1 2" key="1">
    <citation type="submission" date="2020-06" db="EMBL/GenBank/DDBJ databases">
        <authorList>
            <person name="Criscuolo A."/>
        </authorList>
    </citation>
    <scope>NUCLEOTIDE SEQUENCE [LARGE SCALE GENOMIC DNA]</scope>
    <source>
        <strain evidence="2">CIP 111411</strain>
    </source>
</reference>
<organism evidence="1 2">
    <name type="scientific">Flavobacterium salmonis</name>
    <dbReference type="NCBI Taxonomy" id="2654844"/>
    <lineage>
        <taxon>Bacteria</taxon>
        <taxon>Pseudomonadati</taxon>
        <taxon>Bacteroidota</taxon>
        <taxon>Flavobacteriia</taxon>
        <taxon>Flavobacteriales</taxon>
        <taxon>Flavobacteriaceae</taxon>
        <taxon>Flavobacterium</taxon>
    </lineage>
</organism>
<gene>
    <name evidence="1" type="ORF">FLAT13_04211</name>
</gene>
<sequence>MNHIIDIIMKKELSKHELEYIEEYQKKGYCCNFLFQDDSLLETESKYSYKPEEIFIVAHHRYEGMSDPDDMSILYIIETADNKKGTYLLGYGPSADLEAAEFFKDIPEKNYSTNADINKLT</sequence>
<name>A0A6V6Z9C0_9FLAO</name>
<dbReference type="RefSeq" id="WP_317170941.1">
    <property type="nucleotide sequence ID" value="NZ_CAIJDP010000086.1"/>
</dbReference>
<dbReference type="EMBL" id="CAIJDP010000086">
    <property type="protein sequence ID" value="CAD0008136.1"/>
    <property type="molecule type" value="Genomic_DNA"/>
</dbReference>
<accession>A0A6V6Z9C0</accession>
<dbReference type="AlphaFoldDB" id="A0A6V6Z9C0"/>
<evidence type="ECO:0008006" key="3">
    <source>
        <dbReference type="Google" id="ProtNLM"/>
    </source>
</evidence>
<keyword evidence="2" id="KW-1185">Reference proteome</keyword>
<dbReference type="Proteomes" id="UP000530060">
    <property type="component" value="Unassembled WGS sequence"/>
</dbReference>
<evidence type="ECO:0000313" key="2">
    <source>
        <dbReference type="Proteomes" id="UP000530060"/>
    </source>
</evidence>
<evidence type="ECO:0000313" key="1">
    <source>
        <dbReference type="EMBL" id="CAD0008136.1"/>
    </source>
</evidence>
<protein>
    <recommendedName>
        <fullName evidence="3">Phosphoribosylpyrophosphate synthetase</fullName>
    </recommendedName>
</protein>
<proteinExistence type="predicted"/>